<geneLocation type="plasmid" evidence="2 3">
    <name>pPLIM01</name>
</geneLocation>
<accession>D5SZD2</accession>
<organism evidence="2 3">
    <name type="scientific">Planctopirus limnophila (strain ATCC 43296 / DSM 3776 / IFAM 1008 / Mu 290)</name>
    <name type="common">Planctomyces limnophilus</name>
    <dbReference type="NCBI Taxonomy" id="521674"/>
    <lineage>
        <taxon>Bacteria</taxon>
        <taxon>Pseudomonadati</taxon>
        <taxon>Planctomycetota</taxon>
        <taxon>Planctomycetia</taxon>
        <taxon>Planctomycetales</taxon>
        <taxon>Planctomycetaceae</taxon>
        <taxon>Planctopirus</taxon>
    </lineage>
</organism>
<protein>
    <submittedName>
        <fullName evidence="2">Uncharacterized protein</fullName>
    </submittedName>
</protein>
<reference evidence="2 3" key="1">
    <citation type="journal article" date="2010" name="Stand. Genomic Sci.">
        <title>Complete genome sequence of Planctomyces limnophilus type strain (Mu 290).</title>
        <authorList>
            <person name="Labutti K."/>
            <person name="Sikorski J."/>
            <person name="Schneider S."/>
            <person name="Nolan M."/>
            <person name="Lucas S."/>
            <person name="Glavina Del Rio T."/>
            <person name="Tice H."/>
            <person name="Cheng J.F."/>
            <person name="Goodwin L."/>
            <person name="Pitluck S."/>
            <person name="Liolios K."/>
            <person name="Ivanova N."/>
            <person name="Mavromatis K."/>
            <person name="Mikhailova N."/>
            <person name="Pati A."/>
            <person name="Chen A."/>
            <person name="Palaniappan K."/>
            <person name="Land M."/>
            <person name="Hauser L."/>
            <person name="Chang Y.J."/>
            <person name="Jeffries C.D."/>
            <person name="Tindall B.J."/>
            <person name="Rohde M."/>
            <person name="Goker M."/>
            <person name="Woyke T."/>
            <person name="Bristow J."/>
            <person name="Eisen J.A."/>
            <person name="Markowitz V."/>
            <person name="Hugenholtz P."/>
            <person name="Kyrpides N.C."/>
            <person name="Klenk H.P."/>
            <person name="Lapidus A."/>
        </authorList>
    </citation>
    <scope>NUCLEOTIDE SEQUENCE [LARGE SCALE GENOMIC DNA]</scope>
    <source>
        <strain evidence="3">ATCC 43296 / DSM 3776 / IFAM 1008 / 290</strain>
        <plasmid evidence="2 3">pPLIM01</plasmid>
    </source>
</reference>
<proteinExistence type="predicted"/>
<evidence type="ECO:0000256" key="1">
    <source>
        <dbReference type="SAM" id="MobiDB-lite"/>
    </source>
</evidence>
<dbReference type="RefSeq" id="WP_013112483.1">
    <property type="nucleotide sequence ID" value="NC_014149.1"/>
</dbReference>
<feature type="compositionally biased region" description="Pro residues" evidence="1">
    <location>
        <begin position="227"/>
        <end position="264"/>
    </location>
</feature>
<keyword evidence="3" id="KW-1185">Reference proteome</keyword>
<sequence precursor="true">MLKFILSFLATLWANQKVRSIVKSGGLTLTGIAAAALAGSLVNLDTRWIVAVTAVTPFLINVLLKMYPSDGDDTNGDSLNDYVQIAIKKWLEGLDSGKVSIDDARKLNSWIDDLFKKTPMILLCGLPFLLAGCDYSGPTQAPRVVISGPTTGVPGELLLLDASATENSPQHFRWTISPALPGRQQLIVQDGGKRCFVAGYPGSFVVTCSASNRAGVDTLTHAITTPGTPPGPPPAPIVPKPDPTPNITPQPKPEPPTPPAPAPEPIAKTFGIGPAITDVARSINSPDRSGTCRRLASEARRVAEDKNLKTQAAILTAAMKPIGALGSEWQPLKDLLKSQITKLYGDGKLVTNDDYIALLNEVAKALDAAA</sequence>
<dbReference type="HOGENOM" id="CLU_747747_0_0_0"/>
<feature type="region of interest" description="Disordered" evidence="1">
    <location>
        <begin position="221"/>
        <end position="266"/>
    </location>
</feature>
<dbReference type="KEGG" id="plm:Plim_4245"/>
<evidence type="ECO:0000313" key="3">
    <source>
        <dbReference type="Proteomes" id="UP000002220"/>
    </source>
</evidence>
<dbReference type="AlphaFoldDB" id="D5SZD2"/>
<dbReference type="Proteomes" id="UP000002220">
    <property type="component" value="Plasmid pPLIM01"/>
</dbReference>
<dbReference type="EMBL" id="CP001745">
    <property type="protein sequence ID" value="ADG70052.1"/>
    <property type="molecule type" value="Genomic_DNA"/>
</dbReference>
<dbReference type="OrthoDB" id="9818830at2"/>
<evidence type="ECO:0000313" key="2">
    <source>
        <dbReference type="EMBL" id="ADG70052.1"/>
    </source>
</evidence>
<name>D5SZD2_PLAL2</name>
<keyword evidence="2" id="KW-0614">Plasmid</keyword>
<gene>
    <name evidence="2" type="ordered locus">Plim_4245</name>
</gene>